<evidence type="ECO:0000256" key="1">
    <source>
        <dbReference type="ARBA" id="ARBA00022729"/>
    </source>
</evidence>
<feature type="transmembrane region" description="Helical" evidence="4">
    <location>
        <begin position="1020"/>
        <end position="1037"/>
    </location>
</feature>
<dbReference type="Pfam" id="PF18203">
    <property type="entry name" value="IPTL-CTERM"/>
    <property type="match status" value="1"/>
</dbReference>
<keyword evidence="3" id="KW-0106">Calcium</keyword>
<reference evidence="7" key="1">
    <citation type="submission" date="2021-03" db="EMBL/GenBank/DDBJ databases">
        <title>Acanthopleuribacteraceae sp. M133.</title>
        <authorList>
            <person name="Wang G."/>
        </authorList>
    </citation>
    <scope>NUCLEOTIDE SEQUENCE</scope>
    <source>
        <strain evidence="7">M133</strain>
    </source>
</reference>
<keyword evidence="8" id="KW-1185">Reference proteome</keyword>
<evidence type="ECO:0000256" key="3">
    <source>
        <dbReference type="ARBA" id="ARBA00022837"/>
    </source>
</evidence>
<evidence type="ECO:0000313" key="7">
    <source>
        <dbReference type="EMBL" id="QTD52845.1"/>
    </source>
</evidence>
<dbReference type="InterPro" id="IPR003644">
    <property type="entry name" value="Calx_beta"/>
</dbReference>
<dbReference type="InterPro" id="IPR026442">
    <property type="entry name" value="IPTL_CTERM"/>
</dbReference>
<feature type="domain" description="Calx-beta" evidence="5">
    <location>
        <begin position="810"/>
        <end position="921"/>
    </location>
</feature>
<feature type="domain" description="Calx-beta" evidence="5">
    <location>
        <begin position="710"/>
        <end position="801"/>
    </location>
</feature>
<keyword evidence="2" id="KW-0677">Repeat</keyword>
<dbReference type="GO" id="GO:0016020">
    <property type="term" value="C:membrane"/>
    <property type="evidence" value="ECO:0007669"/>
    <property type="project" value="InterPro"/>
</dbReference>
<dbReference type="Pfam" id="PF03160">
    <property type="entry name" value="Calx-beta"/>
    <property type="match status" value="3"/>
</dbReference>
<dbReference type="InterPro" id="IPR038081">
    <property type="entry name" value="CalX-like_sf"/>
</dbReference>
<evidence type="ECO:0000259" key="6">
    <source>
        <dbReference type="Pfam" id="PF18203"/>
    </source>
</evidence>
<dbReference type="AlphaFoldDB" id="A0A8A4U286"/>
<evidence type="ECO:0000256" key="4">
    <source>
        <dbReference type="SAM" id="Phobius"/>
    </source>
</evidence>
<evidence type="ECO:0000313" key="8">
    <source>
        <dbReference type="Proteomes" id="UP000663929"/>
    </source>
</evidence>
<dbReference type="NCBIfam" id="TIGR04174">
    <property type="entry name" value="IPTL_CTERM"/>
    <property type="match status" value="1"/>
</dbReference>
<gene>
    <name evidence="7" type="ORF">J3U87_10240</name>
</gene>
<feature type="domain" description="Calx-beta" evidence="5">
    <location>
        <begin position="475"/>
        <end position="572"/>
    </location>
</feature>
<proteinExistence type="predicted"/>
<keyword evidence="1" id="KW-0732">Signal</keyword>
<sequence length="1043" mass="106767">MNIHVVGNSGGLPDTTNLSGASIFSLENVTPDDLNVGDFVVNIPGGLILTPGTYWLVVQANQNPDEAGQWLWRSANSTDDLFPSAWFENFELLGDAACTNTWGDRVTSCAVTATPPENNDQAFRLEGDELLAGVTVAPTTLETTEDGSTTTFDVVLDAPPTANVDIGISSSDVTEGTVAPASLTFTSANWNIPQTVTVTPGASGDGNDGNVMYTVVTADGASTDTDYDGFVVDDVTVTNLNIDGIAGVFVDPNSGLVTTEAGGTDTFVIFASGTPTMDVTIPLSISNGEATVQVSVTLTGPGYSENVTVTGADDDIDDGDAPFTVVTGTTTSGDPSYNGVTVADITGTNTDDDTAGITVTPVAVEPLVTDENLTTSSFDVVLDTEPTADVVLNFESNDTTEGTVGPASATFTSGNWNTPQTITITGVDDFLDDGNVNYTIITRPASSTDTNYDGLDPADVTAVNNDNGDSAGVTVTPNATPLIVTEDGGTTDTFTVVLDAMPANDVTIAVSTQNANEGTADTASLTFTNANWNVAQTVTVTGVDDAIDDGNQLFSILLADTVSTDPVWNGVPVVDVLCQNNDDDTFGFNVNPTAGLVTTEAGGSDTFTVNLLSEPTADVTIPVVSSNVNEGTPDLASLTFTPLNFSTPQTVTVTGVQDGGAPDGDIAYTIDLGPATSTDTVYNGQTLPSVGVTNNDDDLPPGVTVNPTSGLTVTEAGGTDTFTVVLDSQPTADVTIPVVSDDTTEGTPDSATLTFTNANWNVAQTVTVTGVDDDFDDGDIAFNIDLGPTTSTDAAFNNLTVPSVGVTNSDNDTASVTVTPTSGLVTDEDGATATFEVRLGATPTSAVTIPITSDDTTEGTVDQATLTFTLGNTPQTVTVTGVDDPVVDGDIGYNIIVGDPSSSDPAYDALGDGDTADVSATNLDNDICGPVTIDVTIGGDVIVTGTPGCIFDLYNTTGSTNTGNWILLASGITIPASGTIVVPGVTGAEDHFYVATVTGTFDILNASGGPVITVPTLGEWGMIAFVSILMLAAMAFMRRKRTA</sequence>
<dbReference type="GO" id="GO:0007154">
    <property type="term" value="P:cell communication"/>
    <property type="evidence" value="ECO:0007669"/>
    <property type="project" value="InterPro"/>
</dbReference>
<dbReference type="SUPFAM" id="SSF141072">
    <property type="entry name" value="CalX-like"/>
    <property type="match status" value="1"/>
</dbReference>
<protein>
    <submittedName>
        <fullName evidence="7">IPTL-CTERM sorting domain-containing protein</fullName>
    </submittedName>
</protein>
<feature type="domain" description="IPTL-CTERM protein sorting" evidence="6">
    <location>
        <begin position="1014"/>
        <end position="1041"/>
    </location>
</feature>
<name>A0A8A4U286_SULCO</name>
<dbReference type="RefSeq" id="WP_237382944.1">
    <property type="nucleotide sequence ID" value="NZ_CP071793.1"/>
</dbReference>
<organism evidence="7 8">
    <name type="scientific">Sulfidibacter corallicola</name>
    <dbReference type="NCBI Taxonomy" id="2818388"/>
    <lineage>
        <taxon>Bacteria</taxon>
        <taxon>Pseudomonadati</taxon>
        <taxon>Acidobacteriota</taxon>
        <taxon>Holophagae</taxon>
        <taxon>Acanthopleuribacterales</taxon>
        <taxon>Acanthopleuribacteraceae</taxon>
        <taxon>Sulfidibacter</taxon>
    </lineage>
</organism>
<accession>A0A8A4U286</accession>
<keyword evidence="4" id="KW-1133">Transmembrane helix</keyword>
<dbReference type="EMBL" id="CP071793">
    <property type="protein sequence ID" value="QTD52845.1"/>
    <property type="molecule type" value="Genomic_DNA"/>
</dbReference>
<evidence type="ECO:0000259" key="5">
    <source>
        <dbReference type="Pfam" id="PF03160"/>
    </source>
</evidence>
<keyword evidence="4" id="KW-0472">Membrane</keyword>
<dbReference type="KEGG" id="scor:J3U87_10240"/>
<dbReference type="Proteomes" id="UP000663929">
    <property type="component" value="Chromosome"/>
</dbReference>
<evidence type="ECO:0000256" key="2">
    <source>
        <dbReference type="ARBA" id="ARBA00022737"/>
    </source>
</evidence>
<keyword evidence="4" id="KW-0812">Transmembrane</keyword>